<dbReference type="OrthoDB" id="19653at2759"/>
<dbReference type="Proteomes" id="UP001152300">
    <property type="component" value="Unassembled WGS sequence"/>
</dbReference>
<comment type="caution">
    <text evidence="1">The sequence shown here is derived from an EMBL/GenBank/DDBJ whole genome shotgun (WGS) entry which is preliminary data.</text>
</comment>
<dbReference type="AlphaFoldDB" id="A0A9X0AHS3"/>
<reference evidence="1" key="1">
    <citation type="submission" date="2022-11" db="EMBL/GenBank/DDBJ databases">
        <title>Genome Resource of Sclerotinia nivalis Strain SnTB1, a Plant Pathogen Isolated from American Ginseng.</title>
        <authorList>
            <person name="Fan S."/>
        </authorList>
    </citation>
    <scope>NUCLEOTIDE SEQUENCE</scope>
    <source>
        <strain evidence="1">SnTB1</strain>
    </source>
</reference>
<gene>
    <name evidence="1" type="ORF">OCU04_009001</name>
</gene>
<evidence type="ECO:0000313" key="2">
    <source>
        <dbReference type="Proteomes" id="UP001152300"/>
    </source>
</evidence>
<name>A0A9X0AHS3_9HELO</name>
<proteinExistence type="predicted"/>
<organism evidence="1 2">
    <name type="scientific">Sclerotinia nivalis</name>
    <dbReference type="NCBI Taxonomy" id="352851"/>
    <lineage>
        <taxon>Eukaryota</taxon>
        <taxon>Fungi</taxon>
        <taxon>Dikarya</taxon>
        <taxon>Ascomycota</taxon>
        <taxon>Pezizomycotina</taxon>
        <taxon>Leotiomycetes</taxon>
        <taxon>Helotiales</taxon>
        <taxon>Sclerotiniaceae</taxon>
        <taxon>Sclerotinia</taxon>
    </lineage>
</organism>
<keyword evidence="2" id="KW-1185">Reference proteome</keyword>
<sequence length="110" mass="12764">MVDAKSRHFRESYEKPMFGLPQLPRSLIDDHLVRLPNGEIPAIISSDDKGERAELMFAYVQHGTFKDHFPHKRREFFPLDRLEDGARFPRGGVFLWHGKGDTVVPVEVYN</sequence>
<protein>
    <submittedName>
        <fullName evidence="1">Uncharacterized protein</fullName>
    </submittedName>
</protein>
<accession>A0A9X0AHS3</accession>
<dbReference type="EMBL" id="JAPEIS010000010">
    <property type="protein sequence ID" value="KAJ8062468.1"/>
    <property type="molecule type" value="Genomic_DNA"/>
</dbReference>
<evidence type="ECO:0000313" key="1">
    <source>
        <dbReference type="EMBL" id="KAJ8062468.1"/>
    </source>
</evidence>